<comment type="caution">
    <text evidence="1">The sequence shown here is derived from an EMBL/GenBank/DDBJ whole genome shotgun (WGS) entry which is preliminary data.</text>
</comment>
<accession>A0A978VNK2</accession>
<reference evidence="1" key="1">
    <citation type="journal article" date="2021" name="Front. Plant Sci.">
        <title>Chromosome-Scale Genome Assembly for Chinese Sour Jujube and Insights Into Its Genome Evolution and Domestication Signature.</title>
        <authorList>
            <person name="Shen L.-Y."/>
            <person name="Luo H."/>
            <person name="Wang X.-L."/>
            <person name="Wang X.-M."/>
            <person name="Qiu X.-J."/>
            <person name="Liu H."/>
            <person name="Zhou S.-S."/>
            <person name="Jia K.-H."/>
            <person name="Nie S."/>
            <person name="Bao Y.-T."/>
            <person name="Zhang R.-G."/>
            <person name="Yun Q.-Z."/>
            <person name="Chai Y.-H."/>
            <person name="Lu J.-Y."/>
            <person name="Li Y."/>
            <person name="Zhao S.-W."/>
            <person name="Mao J.-F."/>
            <person name="Jia S.-G."/>
            <person name="Mao Y.-M."/>
        </authorList>
    </citation>
    <scope>NUCLEOTIDE SEQUENCE</scope>
    <source>
        <strain evidence="1">AT0</strain>
        <tissue evidence="1">Leaf</tissue>
    </source>
</reference>
<dbReference type="Proteomes" id="UP000813462">
    <property type="component" value="Unassembled WGS sequence"/>
</dbReference>
<organism evidence="1 2">
    <name type="scientific">Ziziphus jujuba var. spinosa</name>
    <dbReference type="NCBI Taxonomy" id="714518"/>
    <lineage>
        <taxon>Eukaryota</taxon>
        <taxon>Viridiplantae</taxon>
        <taxon>Streptophyta</taxon>
        <taxon>Embryophyta</taxon>
        <taxon>Tracheophyta</taxon>
        <taxon>Spermatophyta</taxon>
        <taxon>Magnoliopsida</taxon>
        <taxon>eudicotyledons</taxon>
        <taxon>Gunneridae</taxon>
        <taxon>Pentapetalae</taxon>
        <taxon>rosids</taxon>
        <taxon>fabids</taxon>
        <taxon>Rosales</taxon>
        <taxon>Rhamnaceae</taxon>
        <taxon>Paliureae</taxon>
        <taxon>Ziziphus</taxon>
    </lineage>
</organism>
<proteinExistence type="predicted"/>
<protein>
    <submittedName>
        <fullName evidence="1">Uncharacterized protein</fullName>
    </submittedName>
</protein>
<evidence type="ECO:0000313" key="2">
    <source>
        <dbReference type="Proteomes" id="UP000813462"/>
    </source>
</evidence>
<dbReference type="EMBL" id="JAEACU010000003">
    <property type="protein sequence ID" value="KAH7537127.1"/>
    <property type="molecule type" value="Genomic_DNA"/>
</dbReference>
<evidence type="ECO:0000313" key="1">
    <source>
        <dbReference type="EMBL" id="KAH7537127.1"/>
    </source>
</evidence>
<name>A0A978VNK2_ZIZJJ</name>
<dbReference type="AlphaFoldDB" id="A0A978VNK2"/>
<gene>
    <name evidence="1" type="ORF">FEM48_Zijuj03G0058800</name>
</gene>
<sequence length="112" mass="13079">MKTLNTAEEVDNPDDHKLHEMVGLFREAVSLFDKRGFSLENLQGKEWFSREMEKQDININDDSLGIIRSKTRDFCFYKMQLNVVTLVAIHNGVMRLRHGLTFDEKTNVYLGK</sequence>